<sequence>MTGCSAPGCTNSDQKGFKIKEFSRDPIRRAQWAANIERKEYIFRMINGEKIEQMEKKAKDQCRAGNIWN</sequence>
<evidence type="ECO:0008006" key="2">
    <source>
        <dbReference type="Google" id="ProtNLM"/>
    </source>
</evidence>
<name>E9IEQ5_SOLIN</name>
<organism>
    <name type="scientific">Solenopsis invicta</name>
    <name type="common">Red imported fire ant</name>
    <name type="synonym">Solenopsis wagneri</name>
    <dbReference type="NCBI Taxonomy" id="13686"/>
    <lineage>
        <taxon>Eukaryota</taxon>
        <taxon>Metazoa</taxon>
        <taxon>Ecdysozoa</taxon>
        <taxon>Arthropoda</taxon>
        <taxon>Hexapoda</taxon>
        <taxon>Insecta</taxon>
        <taxon>Pterygota</taxon>
        <taxon>Neoptera</taxon>
        <taxon>Endopterygota</taxon>
        <taxon>Hymenoptera</taxon>
        <taxon>Apocrita</taxon>
        <taxon>Aculeata</taxon>
        <taxon>Formicoidea</taxon>
        <taxon>Formicidae</taxon>
        <taxon>Myrmicinae</taxon>
        <taxon>Solenopsis</taxon>
    </lineage>
</organism>
<proteinExistence type="predicted"/>
<reference evidence="1" key="1">
    <citation type="journal article" date="2011" name="Proc. Natl. Acad. Sci. U.S.A.">
        <title>The genome of the fire ant Solenopsis invicta.</title>
        <authorList>
            <person name="Wurm Y."/>
            <person name="Wang J."/>
            <person name="Riba-Grognuz O."/>
            <person name="Corona M."/>
            <person name="Nygaard S."/>
            <person name="Hunt B.G."/>
            <person name="Ingram K.K."/>
            <person name="Falquet L."/>
            <person name="Nipitwattanaphon M."/>
            <person name="Gotzek D."/>
            <person name="Dijkstra M.B."/>
            <person name="Oettler J."/>
            <person name="Comtesse F."/>
            <person name="Shih C.J."/>
            <person name="Wu W.J."/>
            <person name="Yang C.C."/>
            <person name="Thomas J."/>
            <person name="Beaudoing E."/>
            <person name="Pradervand S."/>
            <person name="Flegel V."/>
            <person name="Cook E.D."/>
            <person name="Fabbretti R."/>
            <person name="Stockinger H."/>
            <person name="Long L."/>
            <person name="Farmerie W.G."/>
            <person name="Oakey J."/>
            <person name="Boomsma J.J."/>
            <person name="Pamilo P."/>
            <person name="Yi S.V."/>
            <person name="Heinze J."/>
            <person name="Goodisman M.A."/>
            <person name="Farinelli L."/>
            <person name="Harshman K."/>
            <person name="Hulo N."/>
            <person name="Cerutti L."/>
            <person name="Xenarios I."/>
            <person name="Shoemaker D."/>
            <person name="Keller L."/>
        </authorList>
    </citation>
    <scope>NUCLEOTIDE SEQUENCE [LARGE SCALE GENOMIC DNA]</scope>
</reference>
<dbReference type="EMBL" id="GL762661">
    <property type="protein sequence ID" value="EFZ20947.1"/>
    <property type="molecule type" value="Genomic_DNA"/>
</dbReference>
<feature type="non-terminal residue" evidence="1">
    <location>
        <position position="69"/>
    </location>
</feature>
<dbReference type="HOGENOM" id="CLU_2779062_0_0_1"/>
<evidence type="ECO:0000313" key="1">
    <source>
        <dbReference type="EMBL" id="EFZ20947.1"/>
    </source>
</evidence>
<protein>
    <recommendedName>
        <fullName evidence="2">THAP-type domain-containing protein</fullName>
    </recommendedName>
</protein>
<gene>
    <name evidence="1" type="ORF">SINV_10253</name>
</gene>
<dbReference type="AlphaFoldDB" id="E9IEQ5"/>
<accession>E9IEQ5</accession>